<dbReference type="SUPFAM" id="SSF53474">
    <property type="entry name" value="alpha/beta-Hydrolases"/>
    <property type="match status" value="1"/>
</dbReference>
<dbReference type="PRINTS" id="PR00412">
    <property type="entry name" value="EPOXHYDRLASE"/>
</dbReference>
<dbReference type="RefSeq" id="WP_311706205.1">
    <property type="nucleotide sequence ID" value="NZ_JAVREL010000012.1"/>
</dbReference>
<evidence type="ECO:0000313" key="4">
    <source>
        <dbReference type="Proteomes" id="UP001183246"/>
    </source>
</evidence>
<dbReference type="InterPro" id="IPR000639">
    <property type="entry name" value="Epox_hydrolase-like"/>
</dbReference>
<dbReference type="PANTHER" id="PTHR43329">
    <property type="entry name" value="EPOXIDE HYDROLASE"/>
    <property type="match status" value="1"/>
</dbReference>
<evidence type="ECO:0000313" key="3">
    <source>
        <dbReference type="EMBL" id="MDT0345079.1"/>
    </source>
</evidence>
<dbReference type="EMBL" id="JAVREL010000012">
    <property type="protein sequence ID" value="MDT0345079.1"/>
    <property type="molecule type" value="Genomic_DNA"/>
</dbReference>
<proteinExistence type="predicted"/>
<keyword evidence="1 3" id="KW-0378">Hydrolase</keyword>
<feature type="domain" description="AB hydrolase-1" evidence="2">
    <location>
        <begin position="26"/>
        <end position="277"/>
    </location>
</feature>
<dbReference type="InterPro" id="IPR029058">
    <property type="entry name" value="AB_hydrolase_fold"/>
</dbReference>
<comment type="caution">
    <text evidence="3">The sequence shown here is derived from an EMBL/GenBank/DDBJ whole genome shotgun (WGS) entry which is preliminary data.</text>
</comment>
<reference evidence="4" key="1">
    <citation type="submission" date="2023-07" db="EMBL/GenBank/DDBJ databases">
        <title>30 novel species of actinomycetes from the DSMZ collection.</title>
        <authorList>
            <person name="Nouioui I."/>
        </authorList>
    </citation>
    <scope>NUCLEOTIDE SEQUENCE [LARGE SCALE GENOMIC DNA]</scope>
    <source>
        <strain evidence="4">DSM 44938</strain>
    </source>
</reference>
<dbReference type="Gene3D" id="3.40.50.1820">
    <property type="entry name" value="alpha/beta hydrolase"/>
    <property type="match status" value="1"/>
</dbReference>
<keyword evidence="4" id="KW-1185">Reference proteome</keyword>
<name>A0ABU2MTW2_9ACTN</name>
<gene>
    <name evidence="3" type="ORF">RM590_21085</name>
</gene>
<sequence>MDSSLTHRFVDVNGVRLHIAEQGQGPLVLLLHGWPESWYSWRHQFGPLVAAGYRVVAPDQRGYARSEQPPGIASYTLLHLVGDVIALIEELGEEQAVLVGHDWGAPVAWTTAMLRPDKVRAVAGLSIPPILPGGMVPPSITRIQYGEGFYQIYFQRPGVAEAEFARDIPTSFRRLLVGASGDNPLSKEPRPLVIPDGLGLLDMMPESPALPAWLTEEDIQAYAEDFALHGENAFTGAFNWYRNIEYNNELLSPFRGRGIDVPALYVVGDRDMITALRGPGREDISLGAVLRGEGGPGSSLSAVAPRLHGPVVLPGCGHWTQQERPAEVNAALLDLLARIDGSAPR</sequence>
<protein>
    <submittedName>
        <fullName evidence="3">Alpha/beta hydrolase</fullName>
    </submittedName>
</protein>
<dbReference type="Proteomes" id="UP001183246">
    <property type="component" value="Unassembled WGS sequence"/>
</dbReference>
<dbReference type="InterPro" id="IPR000073">
    <property type="entry name" value="AB_hydrolase_1"/>
</dbReference>
<dbReference type="GO" id="GO:0016787">
    <property type="term" value="F:hydrolase activity"/>
    <property type="evidence" value="ECO:0007669"/>
    <property type="project" value="UniProtKB-KW"/>
</dbReference>
<accession>A0ABU2MTW2</accession>
<evidence type="ECO:0000259" key="2">
    <source>
        <dbReference type="Pfam" id="PF00561"/>
    </source>
</evidence>
<organism evidence="3 4">
    <name type="scientific">Streptomyces litchfieldiae</name>
    <dbReference type="NCBI Taxonomy" id="3075543"/>
    <lineage>
        <taxon>Bacteria</taxon>
        <taxon>Bacillati</taxon>
        <taxon>Actinomycetota</taxon>
        <taxon>Actinomycetes</taxon>
        <taxon>Kitasatosporales</taxon>
        <taxon>Streptomycetaceae</taxon>
        <taxon>Streptomyces</taxon>
    </lineage>
</organism>
<dbReference type="Pfam" id="PF00561">
    <property type="entry name" value="Abhydrolase_1"/>
    <property type="match status" value="1"/>
</dbReference>
<evidence type="ECO:0000256" key="1">
    <source>
        <dbReference type="ARBA" id="ARBA00022801"/>
    </source>
</evidence>